<reference evidence="1 2" key="1">
    <citation type="journal article" date="2019" name="Int. J. Syst. Evol. Microbiol.">
        <title>The Global Catalogue of Microorganisms (GCM) 10K type strain sequencing project: providing services to taxonomists for standard genome sequencing and annotation.</title>
        <authorList>
            <consortium name="The Broad Institute Genomics Platform"/>
            <consortium name="The Broad Institute Genome Sequencing Center for Infectious Disease"/>
            <person name="Wu L."/>
            <person name="Ma J."/>
        </authorList>
    </citation>
    <scope>NUCLEOTIDE SEQUENCE [LARGE SCALE GENOMIC DNA]</scope>
    <source>
        <strain evidence="1 2">JCM 9383</strain>
    </source>
</reference>
<dbReference type="Proteomes" id="UP001500979">
    <property type="component" value="Unassembled WGS sequence"/>
</dbReference>
<gene>
    <name evidence="1" type="ORF">GCM10010470_37270</name>
</gene>
<dbReference type="RefSeq" id="WP_344681411.1">
    <property type="nucleotide sequence ID" value="NZ_BAAAUX010000015.1"/>
</dbReference>
<accession>A0ABN3VI23</accession>
<protein>
    <submittedName>
        <fullName evidence="1">Uncharacterized protein</fullName>
    </submittedName>
</protein>
<dbReference type="EMBL" id="BAAAUX010000015">
    <property type="protein sequence ID" value="GAA2798627.1"/>
    <property type="molecule type" value="Genomic_DNA"/>
</dbReference>
<organism evidence="1 2">
    <name type="scientific">Saccharopolyspora taberi</name>
    <dbReference type="NCBI Taxonomy" id="60895"/>
    <lineage>
        <taxon>Bacteria</taxon>
        <taxon>Bacillati</taxon>
        <taxon>Actinomycetota</taxon>
        <taxon>Actinomycetes</taxon>
        <taxon>Pseudonocardiales</taxon>
        <taxon>Pseudonocardiaceae</taxon>
        <taxon>Saccharopolyspora</taxon>
    </lineage>
</organism>
<name>A0ABN3VI23_9PSEU</name>
<sequence>MDDVREYRTELIWAPCDGSAWAEQPGWNLYVDGTLVARTERELPAATAQQWANAQLGEGVTWLPGQEDETWYWVANPRPHQPHRAQGRGRGEIR</sequence>
<comment type="caution">
    <text evidence="1">The sequence shown here is derived from an EMBL/GenBank/DDBJ whole genome shotgun (WGS) entry which is preliminary data.</text>
</comment>
<evidence type="ECO:0000313" key="2">
    <source>
        <dbReference type="Proteomes" id="UP001500979"/>
    </source>
</evidence>
<evidence type="ECO:0000313" key="1">
    <source>
        <dbReference type="EMBL" id="GAA2798627.1"/>
    </source>
</evidence>
<keyword evidence="2" id="KW-1185">Reference proteome</keyword>
<proteinExistence type="predicted"/>